<proteinExistence type="predicted"/>
<dbReference type="SUPFAM" id="SSF81901">
    <property type="entry name" value="HCP-like"/>
    <property type="match status" value="1"/>
</dbReference>
<evidence type="ECO:0000313" key="2">
    <source>
        <dbReference type="Proteomes" id="UP000887226"/>
    </source>
</evidence>
<keyword evidence="2" id="KW-1185">Reference proteome</keyword>
<protein>
    <submittedName>
        <fullName evidence="1">Uncharacterized protein</fullName>
    </submittedName>
</protein>
<dbReference type="Proteomes" id="UP000887226">
    <property type="component" value="Unassembled WGS sequence"/>
</dbReference>
<organism evidence="1 2">
    <name type="scientific">Calycina marina</name>
    <dbReference type="NCBI Taxonomy" id="1763456"/>
    <lineage>
        <taxon>Eukaryota</taxon>
        <taxon>Fungi</taxon>
        <taxon>Dikarya</taxon>
        <taxon>Ascomycota</taxon>
        <taxon>Pezizomycotina</taxon>
        <taxon>Leotiomycetes</taxon>
        <taxon>Helotiales</taxon>
        <taxon>Pezizellaceae</taxon>
        <taxon>Calycina</taxon>
    </lineage>
</organism>
<name>A0A9P7Z8B9_9HELO</name>
<dbReference type="OrthoDB" id="5379420at2759"/>
<accession>A0A9P7Z8B9</accession>
<dbReference type="EMBL" id="MU253792">
    <property type="protein sequence ID" value="KAG9246785.1"/>
    <property type="molecule type" value="Genomic_DNA"/>
</dbReference>
<reference evidence="1" key="1">
    <citation type="journal article" date="2021" name="IMA Fungus">
        <title>Genomic characterization of three marine fungi, including Emericellopsis atlantica sp. nov. with signatures of a generalist lifestyle and marine biomass degradation.</title>
        <authorList>
            <person name="Hagestad O.C."/>
            <person name="Hou L."/>
            <person name="Andersen J.H."/>
            <person name="Hansen E.H."/>
            <person name="Altermark B."/>
            <person name="Li C."/>
            <person name="Kuhnert E."/>
            <person name="Cox R.J."/>
            <person name="Crous P.W."/>
            <person name="Spatafora J.W."/>
            <person name="Lail K."/>
            <person name="Amirebrahimi M."/>
            <person name="Lipzen A."/>
            <person name="Pangilinan J."/>
            <person name="Andreopoulos W."/>
            <person name="Hayes R.D."/>
            <person name="Ng V."/>
            <person name="Grigoriev I.V."/>
            <person name="Jackson S.A."/>
            <person name="Sutton T.D.S."/>
            <person name="Dobson A.D.W."/>
            <person name="Rama T."/>
        </authorList>
    </citation>
    <scope>NUCLEOTIDE SEQUENCE</scope>
    <source>
        <strain evidence="1">TRa3180A</strain>
    </source>
</reference>
<dbReference type="AlphaFoldDB" id="A0A9P7Z8B9"/>
<dbReference type="InterPro" id="IPR011990">
    <property type="entry name" value="TPR-like_helical_dom_sf"/>
</dbReference>
<sequence length="367" mass="40600">MIHAMAALRMSIPVAVVRRSFSSTSKMMANVRKRPAFVKRKAGIGAAKEAAGIVHPGVRQTLAGKDQVLHNMEPSGRRSVITIWNATNKSSEESTIDISGERQFDFLSRFQQLDSEGGSLEDKKRLCAELRIIPSDLHGMATISLKDAPQFKELSCTILRLSADIGHAPSLCELVARSFTDRSPVSGVDLQKLKELTNSQTPDGRLAMSIMGVYHASRKQYGDAMRMLTGATEVESEIRITATAYFNMALIQLIQKDWESAMKALRKAAEAGETRAKYWLATQAEDGTPLQIATYEGAAATGMTEACHNLGHAELTKSSRQPGRPRLLRDYGMAREWFEAAAANEYDKLSCNSHDSMFPYKERIEWP</sequence>
<evidence type="ECO:0000313" key="1">
    <source>
        <dbReference type="EMBL" id="KAG9246785.1"/>
    </source>
</evidence>
<comment type="caution">
    <text evidence="1">The sequence shown here is derived from an EMBL/GenBank/DDBJ whole genome shotgun (WGS) entry which is preliminary data.</text>
</comment>
<dbReference type="Gene3D" id="1.25.40.10">
    <property type="entry name" value="Tetratricopeptide repeat domain"/>
    <property type="match status" value="1"/>
</dbReference>
<gene>
    <name evidence="1" type="ORF">BJ878DRAFT_255369</name>
</gene>